<evidence type="ECO:0000256" key="4">
    <source>
        <dbReference type="PROSITE-ProRule" id="PRU00433"/>
    </source>
</evidence>
<feature type="signal peptide" evidence="6">
    <location>
        <begin position="1"/>
        <end position="31"/>
    </location>
</feature>
<dbReference type="EMBL" id="JBFPJR010000039">
    <property type="protein sequence ID" value="MEX0429318.1"/>
    <property type="molecule type" value="Genomic_DNA"/>
</dbReference>
<dbReference type="Pfam" id="PF00034">
    <property type="entry name" value="Cytochrom_C"/>
    <property type="match status" value="1"/>
</dbReference>
<name>A0ABV3T508_9ACTN</name>
<evidence type="ECO:0000256" key="3">
    <source>
        <dbReference type="ARBA" id="ARBA00023004"/>
    </source>
</evidence>
<dbReference type="Proteomes" id="UP001556631">
    <property type="component" value="Unassembled WGS sequence"/>
</dbReference>
<feature type="domain" description="Cytochrome c" evidence="7">
    <location>
        <begin position="49"/>
        <end position="128"/>
    </location>
</feature>
<evidence type="ECO:0000256" key="1">
    <source>
        <dbReference type="ARBA" id="ARBA00022617"/>
    </source>
</evidence>
<keyword evidence="2 4" id="KW-0479">Metal-binding</keyword>
<evidence type="ECO:0000313" key="8">
    <source>
        <dbReference type="EMBL" id="MEX0429318.1"/>
    </source>
</evidence>
<keyword evidence="3 4" id="KW-0408">Iron</keyword>
<dbReference type="PROSITE" id="PS51007">
    <property type="entry name" value="CYTC"/>
    <property type="match status" value="2"/>
</dbReference>
<dbReference type="PANTHER" id="PTHR33751:SF13">
    <property type="entry name" value="CYTOCHROME BC1 COMPLEX CYTOCHROME C SUBUNIT"/>
    <property type="match status" value="1"/>
</dbReference>
<accession>A0ABV3T508</accession>
<dbReference type="Pfam" id="PF13442">
    <property type="entry name" value="Cytochrome_CBB3"/>
    <property type="match status" value="1"/>
</dbReference>
<feature type="transmembrane region" description="Helical" evidence="5">
    <location>
        <begin position="237"/>
        <end position="255"/>
    </location>
</feature>
<keyword evidence="6" id="KW-0732">Signal</keyword>
<evidence type="ECO:0000259" key="7">
    <source>
        <dbReference type="PROSITE" id="PS51007"/>
    </source>
</evidence>
<dbReference type="InterPro" id="IPR050597">
    <property type="entry name" value="Cytochrome_c_Oxidase_Subunit"/>
</dbReference>
<evidence type="ECO:0000256" key="2">
    <source>
        <dbReference type="ARBA" id="ARBA00022723"/>
    </source>
</evidence>
<proteinExistence type="predicted"/>
<keyword evidence="5" id="KW-0812">Transmembrane</keyword>
<dbReference type="InterPro" id="IPR036909">
    <property type="entry name" value="Cyt_c-like_dom_sf"/>
</dbReference>
<keyword evidence="5" id="KW-1133">Transmembrane helix</keyword>
<keyword evidence="9" id="KW-1185">Reference proteome</keyword>
<feature type="domain" description="Cytochrome c" evidence="7">
    <location>
        <begin position="139"/>
        <end position="217"/>
    </location>
</feature>
<evidence type="ECO:0000256" key="6">
    <source>
        <dbReference type="SAM" id="SignalP"/>
    </source>
</evidence>
<comment type="caution">
    <text evidence="8">The sequence shown here is derived from an EMBL/GenBank/DDBJ whole genome shotgun (WGS) entry which is preliminary data.</text>
</comment>
<dbReference type="InterPro" id="IPR009056">
    <property type="entry name" value="Cyt_c-like_dom"/>
</dbReference>
<dbReference type="RefSeq" id="WP_367995284.1">
    <property type="nucleotide sequence ID" value="NZ_JBFPJR010000039.1"/>
</dbReference>
<keyword evidence="5" id="KW-0472">Membrane</keyword>
<sequence>MTERPHSSSLRPRLLAAAAVLLAAAVLALTAAHGSGAGSAVPRAASGDPSPSSGRQVFLRDCAWCHGTNGTGTHDGPSLTDVGAEAADFYLSTGRMPLDSPDQDVRSGPPAYDDATISALVAYVGSLGNGPGVPALASGDAVAGRKLFLENCAACHSASGTGTIVSGGQPAPELWHTAKRQVAEAVRVGPGPMPPFSDKQLDQKQVDDIVAYVHQLGSPQDRGGAGLDQYGPIIEGLVALFVLLPCLVVIIRLLGRRAPERSEQEER</sequence>
<organism evidence="8 9">
    <name type="scientific">Nocardioides eburneus</name>
    <dbReference type="NCBI Taxonomy" id="3231482"/>
    <lineage>
        <taxon>Bacteria</taxon>
        <taxon>Bacillati</taxon>
        <taxon>Actinomycetota</taxon>
        <taxon>Actinomycetes</taxon>
        <taxon>Propionibacteriales</taxon>
        <taxon>Nocardioidaceae</taxon>
        <taxon>Nocardioides</taxon>
    </lineage>
</organism>
<feature type="chain" id="PRO_5045650845" evidence="6">
    <location>
        <begin position="32"/>
        <end position="267"/>
    </location>
</feature>
<dbReference type="SUPFAM" id="SSF46626">
    <property type="entry name" value="Cytochrome c"/>
    <property type="match status" value="2"/>
</dbReference>
<protein>
    <submittedName>
        <fullName evidence="8">C-type cytochrome</fullName>
    </submittedName>
</protein>
<evidence type="ECO:0000313" key="9">
    <source>
        <dbReference type="Proteomes" id="UP001556631"/>
    </source>
</evidence>
<dbReference type="Gene3D" id="1.10.760.10">
    <property type="entry name" value="Cytochrome c-like domain"/>
    <property type="match status" value="2"/>
</dbReference>
<gene>
    <name evidence="8" type="ORF">AB3X52_16990</name>
</gene>
<reference evidence="8 9" key="1">
    <citation type="submission" date="2024-07" db="EMBL/GenBank/DDBJ databases">
        <authorList>
            <person name="Lee S."/>
            <person name="Kang M."/>
        </authorList>
    </citation>
    <scope>NUCLEOTIDE SEQUENCE [LARGE SCALE GENOMIC DNA]</scope>
    <source>
        <strain evidence="8 9">DS6</strain>
    </source>
</reference>
<dbReference type="PANTHER" id="PTHR33751">
    <property type="entry name" value="CBB3-TYPE CYTOCHROME C OXIDASE SUBUNIT FIXP"/>
    <property type="match status" value="1"/>
</dbReference>
<keyword evidence="1 4" id="KW-0349">Heme</keyword>
<evidence type="ECO:0000256" key="5">
    <source>
        <dbReference type="SAM" id="Phobius"/>
    </source>
</evidence>